<accession>A0A4Q4SXE4</accession>
<organism evidence="1 2">
    <name type="scientific">Monosporascus ibericus</name>
    <dbReference type="NCBI Taxonomy" id="155417"/>
    <lineage>
        <taxon>Eukaryota</taxon>
        <taxon>Fungi</taxon>
        <taxon>Dikarya</taxon>
        <taxon>Ascomycota</taxon>
        <taxon>Pezizomycotina</taxon>
        <taxon>Sordariomycetes</taxon>
        <taxon>Xylariomycetidae</taxon>
        <taxon>Xylariales</taxon>
        <taxon>Xylariales incertae sedis</taxon>
        <taxon>Monosporascus</taxon>
    </lineage>
</organism>
<dbReference type="Proteomes" id="UP000293360">
    <property type="component" value="Unassembled WGS sequence"/>
</dbReference>
<dbReference type="EMBL" id="QJNU01000853">
    <property type="protein sequence ID" value="RYO84492.1"/>
    <property type="molecule type" value="Genomic_DNA"/>
</dbReference>
<reference evidence="1 2" key="1">
    <citation type="submission" date="2018-06" db="EMBL/GenBank/DDBJ databases">
        <title>Complete Genomes of Monosporascus.</title>
        <authorList>
            <person name="Robinson A.J."/>
            <person name="Natvig D.O."/>
        </authorList>
    </citation>
    <scope>NUCLEOTIDE SEQUENCE [LARGE SCALE GENOMIC DNA]</scope>
    <source>
        <strain evidence="1 2">CBS 110550</strain>
    </source>
</reference>
<dbReference type="AlphaFoldDB" id="A0A4Q4SXE4"/>
<proteinExistence type="predicted"/>
<evidence type="ECO:0000313" key="2">
    <source>
        <dbReference type="Proteomes" id="UP000293360"/>
    </source>
</evidence>
<gene>
    <name evidence="1" type="ORF">DL764_009324</name>
</gene>
<name>A0A4Q4SXE4_9PEZI</name>
<dbReference type="OrthoDB" id="194358at2759"/>
<protein>
    <submittedName>
        <fullName evidence="1">Uncharacterized protein</fullName>
    </submittedName>
</protein>
<evidence type="ECO:0000313" key="1">
    <source>
        <dbReference type="EMBL" id="RYO84492.1"/>
    </source>
</evidence>
<sequence length="210" mass="22969">MRSVGIKKTSSDRTSKIVCIFDEADGGNDENSLIPLLQAFIDVGSWHPNQPWEIYRKSPYVAICTQRPSTDSTLLKFLLAHGADPNVGSFGRIRSVDGENFALNRQSTATLNGVVAKFDPSLIDLVLRHGVRRGCEGLHILRSIARRQDRGNFAELPRPLAQFLLDQGLADVDEVKEMPWRHEGVGYSGSRSEGIGPCVALMGGGHRGSS</sequence>
<comment type="caution">
    <text evidence="1">The sequence shown here is derived from an EMBL/GenBank/DDBJ whole genome shotgun (WGS) entry which is preliminary data.</text>
</comment>
<keyword evidence="2" id="KW-1185">Reference proteome</keyword>